<dbReference type="EMBL" id="BLLF01001213">
    <property type="protein sequence ID" value="GFH17863.1"/>
    <property type="molecule type" value="Genomic_DNA"/>
</dbReference>
<proteinExistence type="predicted"/>
<dbReference type="Proteomes" id="UP000485058">
    <property type="component" value="Unassembled WGS sequence"/>
</dbReference>
<keyword evidence="2" id="KW-1185">Reference proteome</keyword>
<feature type="non-terminal residue" evidence="1">
    <location>
        <position position="83"/>
    </location>
</feature>
<feature type="non-terminal residue" evidence="1">
    <location>
        <position position="1"/>
    </location>
</feature>
<evidence type="ECO:0000313" key="1">
    <source>
        <dbReference type="EMBL" id="GFH17863.1"/>
    </source>
</evidence>
<gene>
    <name evidence="1" type="ORF">HaLaN_14578</name>
</gene>
<protein>
    <submittedName>
        <fullName evidence="1">Uncharacterized protein</fullName>
    </submittedName>
</protein>
<sequence length="83" mass="8847">MERQSFGHGPISPGHVHAPLSIAAWWAKLSWAVEPDGSLKSQWSHPRFAKLSRGSTAEFLARWCCAPAPSAPAAHCATASSPV</sequence>
<accession>A0A699Z5N2</accession>
<comment type="caution">
    <text evidence="1">The sequence shown here is derived from an EMBL/GenBank/DDBJ whole genome shotgun (WGS) entry which is preliminary data.</text>
</comment>
<evidence type="ECO:0000313" key="2">
    <source>
        <dbReference type="Proteomes" id="UP000485058"/>
    </source>
</evidence>
<name>A0A699Z5N2_HAELA</name>
<dbReference type="AlphaFoldDB" id="A0A699Z5N2"/>
<reference evidence="1 2" key="1">
    <citation type="submission" date="2020-02" db="EMBL/GenBank/DDBJ databases">
        <title>Draft genome sequence of Haematococcus lacustris strain NIES-144.</title>
        <authorList>
            <person name="Morimoto D."/>
            <person name="Nakagawa S."/>
            <person name="Yoshida T."/>
            <person name="Sawayama S."/>
        </authorList>
    </citation>
    <scope>NUCLEOTIDE SEQUENCE [LARGE SCALE GENOMIC DNA]</scope>
    <source>
        <strain evidence="1 2">NIES-144</strain>
    </source>
</reference>
<organism evidence="1 2">
    <name type="scientific">Haematococcus lacustris</name>
    <name type="common">Green alga</name>
    <name type="synonym">Haematococcus pluvialis</name>
    <dbReference type="NCBI Taxonomy" id="44745"/>
    <lineage>
        <taxon>Eukaryota</taxon>
        <taxon>Viridiplantae</taxon>
        <taxon>Chlorophyta</taxon>
        <taxon>core chlorophytes</taxon>
        <taxon>Chlorophyceae</taxon>
        <taxon>CS clade</taxon>
        <taxon>Chlamydomonadales</taxon>
        <taxon>Haematococcaceae</taxon>
        <taxon>Haematococcus</taxon>
    </lineage>
</organism>